<dbReference type="AlphaFoldDB" id="A0A8S3WZG1"/>
<gene>
    <name evidence="1" type="ORF">PAPOLLO_LOCUS11667</name>
</gene>
<evidence type="ECO:0000313" key="2">
    <source>
        <dbReference type="Proteomes" id="UP000691718"/>
    </source>
</evidence>
<keyword evidence="2" id="KW-1185">Reference proteome</keyword>
<protein>
    <submittedName>
        <fullName evidence="1">(apollo) hypothetical protein</fullName>
    </submittedName>
</protein>
<sequence length="140" mass="16204">MSDKCDEFLSYISTLEAGKKEDKKMIHQLEDKIEFLERASRPTGVEIRNVPKMKGETKDDLCSLVTNLVQSLNLNQNDLKNLRRIKSKQNSYPILLNFNSVLLKDFNKTKDKGVKINTTHLKPKHSKQQVYVSECLTYKT</sequence>
<proteinExistence type="predicted"/>
<comment type="caution">
    <text evidence="1">The sequence shown here is derived from an EMBL/GenBank/DDBJ whole genome shotgun (WGS) entry which is preliminary data.</text>
</comment>
<reference evidence="1" key="1">
    <citation type="submission" date="2021-04" db="EMBL/GenBank/DDBJ databases">
        <authorList>
            <person name="Tunstrom K."/>
        </authorList>
    </citation>
    <scope>NUCLEOTIDE SEQUENCE</scope>
</reference>
<dbReference type="EMBL" id="CAJQZP010000851">
    <property type="protein sequence ID" value="CAG4988656.1"/>
    <property type="molecule type" value="Genomic_DNA"/>
</dbReference>
<organism evidence="1 2">
    <name type="scientific">Parnassius apollo</name>
    <name type="common">Apollo butterfly</name>
    <name type="synonym">Papilio apollo</name>
    <dbReference type="NCBI Taxonomy" id="110799"/>
    <lineage>
        <taxon>Eukaryota</taxon>
        <taxon>Metazoa</taxon>
        <taxon>Ecdysozoa</taxon>
        <taxon>Arthropoda</taxon>
        <taxon>Hexapoda</taxon>
        <taxon>Insecta</taxon>
        <taxon>Pterygota</taxon>
        <taxon>Neoptera</taxon>
        <taxon>Endopterygota</taxon>
        <taxon>Lepidoptera</taxon>
        <taxon>Glossata</taxon>
        <taxon>Ditrysia</taxon>
        <taxon>Papilionoidea</taxon>
        <taxon>Papilionidae</taxon>
        <taxon>Parnassiinae</taxon>
        <taxon>Parnassini</taxon>
        <taxon>Parnassius</taxon>
        <taxon>Parnassius</taxon>
    </lineage>
</organism>
<dbReference type="OrthoDB" id="7477547at2759"/>
<dbReference type="Proteomes" id="UP000691718">
    <property type="component" value="Unassembled WGS sequence"/>
</dbReference>
<accession>A0A8S3WZG1</accession>
<evidence type="ECO:0000313" key="1">
    <source>
        <dbReference type="EMBL" id="CAG4988656.1"/>
    </source>
</evidence>
<name>A0A8S3WZG1_PARAO</name>